<dbReference type="InterPro" id="IPR021696">
    <property type="entry name" value="DUF3279"/>
</dbReference>
<name>A0ABY6V8S4_9ENTR</name>
<proteinExistence type="predicted"/>
<accession>A0ABY6V8S4</accession>
<feature type="domain" description="DUF7828" evidence="2">
    <location>
        <begin position="9"/>
        <end position="93"/>
    </location>
</feature>
<organism evidence="3 4">
    <name type="scientific">Klebsiella spallanzanii</name>
    <dbReference type="NCBI Taxonomy" id="2587528"/>
    <lineage>
        <taxon>Bacteria</taxon>
        <taxon>Pseudomonadati</taxon>
        <taxon>Pseudomonadota</taxon>
        <taxon>Gammaproteobacteria</taxon>
        <taxon>Enterobacterales</taxon>
        <taxon>Enterobacteriaceae</taxon>
        <taxon>Klebsiella/Raoultella group</taxon>
        <taxon>Klebsiella</taxon>
    </lineage>
</organism>
<dbReference type="Pfam" id="PF25165">
    <property type="entry name" value="DUF7828"/>
    <property type="match status" value="1"/>
</dbReference>
<dbReference type="InterPro" id="IPR057150">
    <property type="entry name" value="DUF7828"/>
</dbReference>
<gene>
    <name evidence="3" type="ORF">SB6411_04256</name>
</gene>
<feature type="domain" description="DUF3279" evidence="1">
    <location>
        <begin position="100"/>
        <end position="135"/>
    </location>
</feature>
<comment type="caution">
    <text evidence="3">The sequence shown here is derived from an EMBL/GenBank/DDBJ whole genome shotgun (WGS) entry which is preliminary data.</text>
</comment>
<dbReference type="Pfam" id="PF11682">
    <property type="entry name" value="Zn_ribbon_11"/>
    <property type="match status" value="1"/>
</dbReference>
<reference evidence="3 4" key="1">
    <citation type="submission" date="2019-07" db="EMBL/GenBank/DDBJ databases">
        <authorList>
            <person name="Brisse S."/>
            <person name="Rodrigues C."/>
            <person name="Thorpe H."/>
        </authorList>
    </citation>
    <scope>NUCLEOTIDE SEQUENCE [LARGE SCALE GENOMIC DNA]</scope>
    <source>
        <strain evidence="3">SB6411</strain>
    </source>
</reference>
<dbReference type="RefSeq" id="WP_072060151.1">
    <property type="nucleotide sequence ID" value="NZ_CABGGS010000002.1"/>
</dbReference>
<dbReference type="EMBL" id="CABGGS010000002">
    <property type="protein sequence ID" value="VUS26495.1"/>
    <property type="molecule type" value="Genomic_DNA"/>
</dbReference>
<evidence type="ECO:0000313" key="4">
    <source>
        <dbReference type="Proteomes" id="UP000317652"/>
    </source>
</evidence>
<keyword evidence="4" id="KW-1185">Reference proteome</keyword>
<protein>
    <submittedName>
        <fullName evidence="3">Uncharacterized protein</fullName>
    </submittedName>
</protein>
<sequence length="166" mass="19211">MHKSTLQNLKLYLALDSDGHYVISKEMKNTSDAQWFCPSCSCPVKLHNDTSGENAWFVHNPDEATKPLLANCGYLNTEIKRRVFILRLRTMIDELETLTATRYWFCVWCKAHYEGEKHCKACNTGIYSISHGDWCWNYNQKENASEISDHTVTRINHHHQTACTPS</sequence>
<dbReference type="Proteomes" id="UP000317652">
    <property type="component" value="Unassembled WGS sequence"/>
</dbReference>
<evidence type="ECO:0000259" key="1">
    <source>
        <dbReference type="Pfam" id="PF11682"/>
    </source>
</evidence>
<evidence type="ECO:0000313" key="3">
    <source>
        <dbReference type="EMBL" id="VUS26495.1"/>
    </source>
</evidence>
<evidence type="ECO:0000259" key="2">
    <source>
        <dbReference type="Pfam" id="PF25165"/>
    </source>
</evidence>